<accession>C0EGW8</accession>
<dbReference type="EMBL" id="ACEC01000111">
    <property type="protein sequence ID" value="EEG29295.1"/>
    <property type="molecule type" value="Genomic_DNA"/>
</dbReference>
<gene>
    <name evidence="1" type="ORF">CLOSTMETH_03112</name>
</gene>
<sequence length="42" mass="4811">MRYWRINNPLEDFQTSLSSSGGEPESELLRGLVSEKCKIQVI</sequence>
<keyword evidence="2" id="KW-1185">Reference proteome</keyword>
<comment type="caution">
    <text evidence="1">The sequence shown here is derived from an EMBL/GenBank/DDBJ whole genome shotgun (WGS) entry which is preliminary data.</text>
</comment>
<reference evidence="1 2" key="2">
    <citation type="submission" date="2009-02" db="EMBL/GenBank/DDBJ databases">
        <title>Draft genome sequence of Clostridium methylpentosum (DSM 5476).</title>
        <authorList>
            <person name="Sudarsanam P."/>
            <person name="Ley R."/>
            <person name="Guruge J."/>
            <person name="Turnbaugh P.J."/>
            <person name="Mahowald M."/>
            <person name="Liep D."/>
            <person name="Gordon J."/>
        </authorList>
    </citation>
    <scope>NUCLEOTIDE SEQUENCE [LARGE SCALE GENOMIC DNA]</scope>
    <source>
        <strain evidence="1 2">DSM 5476</strain>
    </source>
</reference>
<dbReference type="AlphaFoldDB" id="C0EGW8"/>
<dbReference type="HOGENOM" id="CLU_3249605_0_0_9"/>
<dbReference type="Proteomes" id="UP000003340">
    <property type="component" value="Unassembled WGS sequence"/>
</dbReference>
<proteinExistence type="predicted"/>
<name>C0EGW8_9FIRM</name>
<reference evidence="1 2" key="1">
    <citation type="submission" date="2009-01" db="EMBL/GenBank/DDBJ databases">
        <authorList>
            <person name="Fulton L."/>
            <person name="Clifton S."/>
            <person name="Fulton B."/>
            <person name="Xu J."/>
            <person name="Minx P."/>
            <person name="Pepin K.H."/>
            <person name="Johnson M."/>
            <person name="Bhonagiri V."/>
            <person name="Nash W.E."/>
            <person name="Mardis E.R."/>
            <person name="Wilson R.K."/>
        </authorList>
    </citation>
    <scope>NUCLEOTIDE SEQUENCE [LARGE SCALE GENOMIC DNA]</scope>
    <source>
        <strain evidence="1 2">DSM 5476</strain>
    </source>
</reference>
<protein>
    <submittedName>
        <fullName evidence="1">Uncharacterized protein</fullName>
    </submittedName>
</protein>
<organism evidence="1 2">
    <name type="scientific">[Clostridium] methylpentosum DSM 5476</name>
    <dbReference type="NCBI Taxonomy" id="537013"/>
    <lineage>
        <taxon>Bacteria</taxon>
        <taxon>Bacillati</taxon>
        <taxon>Bacillota</taxon>
        <taxon>Clostridia</taxon>
        <taxon>Eubacteriales</taxon>
        <taxon>Oscillospiraceae</taxon>
        <taxon>Oscillospiraceae incertae sedis</taxon>
    </lineage>
</organism>
<evidence type="ECO:0000313" key="1">
    <source>
        <dbReference type="EMBL" id="EEG29295.1"/>
    </source>
</evidence>
<evidence type="ECO:0000313" key="2">
    <source>
        <dbReference type="Proteomes" id="UP000003340"/>
    </source>
</evidence>